<dbReference type="InParanoid" id="K1WNI0"/>
<dbReference type="KEGG" id="mbe:MBM_07232"/>
<organism evidence="5 6">
    <name type="scientific">Marssonina brunnea f. sp. multigermtubi (strain MB_m1)</name>
    <name type="common">Marssonina leaf spot fungus</name>
    <dbReference type="NCBI Taxonomy" id="1072389"/>
    <lineage>
        <taxon>Eukaryota</taxon>
        <taxon>Fungi</taxon>
        <taxon>Dikarya</taxon>
        <taxon>Ascomycota</taxon>
        <taxon>Pezizomycotina</taxon>
        <taxon>Leotiomycetes</taxon>
        <taxon>Helotiales</taxon>
        <taxon>Drepanopezizaceae</taxon>
        <taxon>Drepanopeziza</taxon>
    </lineage>
</organism>
<evidence type="ECO:0000259" key="4">
    <source>
        <dbReference type="PROSITE" id="PS50909"/>
    </source>
</evidence>
<evidence type="ECO:0000313" key="5">
    <source>
        <dbReference type="EMBL" id="EKD14511.1"/>
    </source>
</evidence>
<evidence type="ECO:0000313" key="6">
    <source>
        <dbReference type="Proteomes" id="UP000006753"/>
    </source>
</evidence>
<dbReference type="GO" id="GO:0043130">
    <property type="term" value="F:ubiquitin binding"/>
    <property type="evidence" value="ECO:0007669"/>
    <property type="project" value="InterPro"/>
</dbReference>
<dbReference type="OrthoDB" id="5393057at2759"/>
<dbReference type="Gene3D" id="1.25.40.90">
    <property type="match status" value="1"/>
</dbReference>
<feature type="region of interest" description="Disordered" evidence="3">
    <location>
        <begin position="572"/>
        <end position="734"/>
    </location>
</feature>
<dbReference type="GO" id="GO:0005737">
    <property type="term" value="C:cytoplasm"/>
    <property type="evidence" value="ECO:0007669"/>
    <property type="project" value="UniProtKB-ARBA"/>
</dbReference>
<feature type="region of interest" description="Disordered" evidence="3">
    <location>
        <begin position="442"/>
        <end position="488"/>
    </location>
</feature>
<dbReference type="PANTHER" id="PTHR45898">
    <property type="entry name" value="TOM1-LIKE PROTEIN"/>
    <property type="match status" value="1"/>
</dbReference>
<dbReference type="InterPro" id="IPR038425">
    <property type="entry name" value="GAT_sf"/>
</dbReference>
<sequence>MPRLLLSHILSLGRGLDRPKSSSIHGEVKASSATRLPSPDPTLTKPPRVPVRHEALGNRNRSVPIAVPVPDPVPAIRGCAVPGLDQESRVKSRELRVETLIHSPWPKEKKSRGCRQGTNYDDGVIAEIEKEASYEVARKPKPNLEIYGTDPEKGPEKVRDACQRPRAENVDVDTTHKLPGLCSDDDQRSHLQALFPPESVASDVADNDDDDDDDEHKNINNTDSRSRSPLAPTVAPTPTPTPATTTPPTHMKAMKRVGINRVLGSIRRKTSADTSPETALDTPEANAIRNARLFCESGGPKGSAEEVLYLPMIVEACESSPSAAQEASLVIRKFLSKDNFTKPYVQYNAIILIRILADNPGRTFTRNIDAKFVATLEDLLQVGRNPSVKQLLMETLETFGREKSHDEGLALLGEMWKRERERIAKEHVGSPIPNVMRRVNELTSNQGPPEPRTPNVPPPGQQQQQSQQSYFSRSHSSRQLPTPHELSSRIEEARTSADLLSQVVQSTPPSEILHHELVREFADRCQSASRSIQAYMIAENPSPDNDTMEQLIETNEQLNRAMNQHQRALLSARKAASQGANGASTPPAADLHGAFAPPAGPPPGRTISRTNSTLARKPVKTNSQRSVAQVPAGPEAEKSSSAWKTANPPFPRDEPSAATGQFNDRMGVEPYHPGFSSTPSFTGRPQSSMGKVMIHTAAVPERDEPDSDDDDDGRKETVTTTAPTIPAKEPVYRF</sequence>
<dbReference type="GO" id="GO:0043328">
    <property type="term" value="P:protein transport to vacuole involved in ubiquitin-dependent protein catabolic process via the multivesicular body sorting pathway"/>
    <property type="evidence" value="ECO:0007669"/>
    <property type="project" value="InterPro"/>
</dbReference>
<reference evidence="5 6" key="1">
    <citation type="journal article" date="2012" name="BMC Genomics">
        <title>Sequencing the genome of Marssonina brunnea reveals fungus-poplar co-evolution.</title>
        <authorList>
            <person name="Zhu S."/>
            <person name="Cao Y.-Z."/>
            <person name="Jiang C."/>
            <person name="Tan B.-Y."/>
            <person name="Wang Z."/>
            <person name="Feng S."/>
            <person name="Zhang L."/>
            <person name="Su X.-H."/>
            <person name="Brejova B."/>
            <person name="Vinar T."/>
            <person name="Xu M."/>
            <person name="Wang M.-X."/>
            <person name="Zhang S.-G."/>
            <person name="Huang M.-R."/>
            <person name="Wu R."/>
            <person name="Zhou Y."/>
        </authorList>
    </citation>
    <scope>NUCLEOTIDE SEQUENCE [LARGE SCALE GENOMIC DNA]</scope>
    <source>
        <strain evidence="5 6">MB_m1</strain>
    </source>
</reference>
<evidence type="ECO:0000256" key="2">
    <source>
        <dbReference type="ARBA" id="ARBA00023136"/>
    </source>
</evidence>
<feature type="domain" description="GAT" evidence="4">
    <location>
        <begin position="481"/>
        <end position="570"/>
    </location>
</feature>
<dbReference type="AlphaFoldDB" id="K1WNI0"/>
<dbReference type="GO" id="GO:0016020">
    <property type="term" value="C:membrane"/>
    <property type="evidence" value="ECO:0007669"/>
    <property type="project" value="UniProtKB-SubCell"/>
</dbReference>
<feature type="region of interest" description="Disordered" evidence="3">
    <location>
        <begin position="142"/>
        <end position="252"/>
    </location>
</feature>
<feature type="compositionally biased region" description="Polar residues" evidence="3">
    <location>
        <begin position="675"/>
        <end position="689"/>
    </location>
</feature>
<dbReference type="InterPro" id="IPR004152">
    <property type="entry name" value="GAT_dom"/>
</dbReference>
<feature type="compositionally biased region" description="Polar residues" evidence="3">
    <location>
        <begin position="607"/>
        <end position="627"/>
    </location>
</feature>
<keyword evidence="6" id="KW-1185">Reference proteome</keyword>
<name>K1WNI0_MARBU</name>
<proteinExistence type="predicted"/>
<feature type="compositionally biased region" description="Basic and acidic residues" evidence="3">
    <location>
        <begin position="150"/>
        <end position="176"/>
    </location>
</feature>
<dbReference type="Gene3D" id="1.20.58.160">
    <property type="match status" value="1"/>
</dbReference>
<dbReference type="Pfam" id="PF03127">
    <property type="entry name" value="GAT"/>
    <property type="match status" value="1"/>
</dbReference>
<dbReference type="PANTHER" id="PTHR45898:SF4">
    <property type="entry name" value="TARGET OF MYB PROTEIN 1"/>
    <property type="match status" value="1"/>
</dbReference>
<feature type="compositionally biased region" description="Pro residues" evidence="3">
    <location>
        <begin position="448"/>
        <end position="460"/>
    </location>
</feature>
<feature type="compositionally biased region" description="Acidic residues" evidence="3">
    <location>
        <begin position="205"/>
        <end position="214"/>
    </location>
</feature>
<comment type="subcellular location">
    <subcellularLocation>
        <location evidence="1">Membrane</location>
        <topology evidence="1">Peripheral membrane protein</topology>
    </subcellularLocation>
</comment>
<dbReference type="HOGENOM" id="CLU_377703_0_0_1"/>
<protein>
    <submittedName>
        <fullName evidence="5">GAT domain-containing protein</fullName>
    </submittedName>
</protein>
<accession>K1WNI0</accession>
<dbReference type="EMBL" id="JH921445">
    <property type="protein sequence ID" value="EKD14511.1"/>
    <property type="molecule type" value="Genomic_DNA"/>
</dbReference>
<dbReference type="InterPro" id="IPR044836">
    <property type="entry name" value="TOL_plant"/>
</dbReference>
<dbReference type="InterPro" id="IPR008942">
    <property type="entry name" value="ENTH_VHS"/>
</dbReference>
<dbReference type="CDD" id="cd21383">
    <property type="entry name" value="GAT_GGA_Tom1-like"/>
    <property type="match status" value="1"/>
</dbReference>
<feature type="compositionally biased region" description="Low complexity" evidence="3">
    <location>
        <begin position="461"/>
        <end position="479"/>
    </location>
</feature>
<gene>
    <name evidence="5" type="ORF">MBM_07232</name>
</gene>
<dbReference type="eggNOG" id="ENOG502S1ZS">
    <property type="taxonomic scope" value="Eukaryota"/>
</dbReference>
<dbReference type="GO" id="GO:0035091">
    <property type="term" value="F:phosphatidylinositol binding"/>
    <property type="evidence" value="ECO:0007669"/>
    <property type="project" value="InterPro"/>
</dbReference>
<feature type="region of interest" description="Disordered" evidence="3">
    <location>
        <begin position="16"/>
        <end position="49"/>
    </location>
</feature>
<keyword evidence="2" id="KW-0472">Membrane</keyword>
<dbReference type="PROSITE" id="PS50909">
    <property type="entry name" value="GAT"/>
    <property type="match status" value="1"/>
</dbReference>
<dbReference type="STRING" id="1072389.K1WNI0"/>
<dbReference type="Proteomes" id="UP000006753">
    <property type="component" value="Unassembled WGS sequence"/>
</dbReference>
<evidence type="ECO:0000256" key="1">
    <source>
        <dbReference type="ARBA" id="ARBA00004170"/>
    </source>
</evidence>
<dbReference type="SUPFAM" id="SSF48464">
    <property type="entry name" value="ENTH/VHS domain"/>
    <property type="match status" value="1"/>
</dbReference>
<dbReference type="SUPFAM" id="SSF89009">
    <property type="entry name" value="GAT-like domain"/>
    <property type="match status" value="1"/>
</dbReference>
<evidence type="ECO:0000256" key="3">
    <source>
        <dbReference type="SAM" id="MobiDB-lite"/>
    </source>
</evidence>